<name>A0A1Y2LNF0_EPING</name>
<gene>
    <name evidence="2" type="ORF">B5807_09413</name>
</gene>
<organism evidence="2 3">
    <name type="scientific">Epicoccum nigrum</name>
    <name type="common">Soil fungus</name>
    <name type="synonym">Epicoccum purpurascens</name>
    <dbReference type="NCBI Taxonomy" id="105696"/>
    <lineage>
        <taxon>Eukaryota</taxon>
        <taxon>Fungi</taxon>
        <taxon>Dikarya</taxon>
        <taxon>Ascomycota</taxon>
        <taxon>Pezizomycotina</taxon>
        <taxon>Dothideomycetes</taxon>
        <taxon>Pleosporomycetidae</taxon>
        <taxon>Pleosporales</taxon>
        <taxon>Pleosporineae</taxon>
        <taxon>Didymellaceae</taxon>
        <taxon>Epicoccum</taxon>
    </lineage>
</organism>
<keyword evidence="3" id="KW-1185">Reference proteome</keyword>
<protein>
    <submittedName>
        <fullName evidence="2">Uncharacterized protein</fullName>
    </submittedName>
</protein>
<dbReference type="InParanoid" id="A0A1Y2LNF0"/>
<accession>A0A1Y2LNF0</accession>
<feature type="region of interest" description="Disordered" evidence="1">
    <location>
        <begin position="1"/>
        <end position="24"/>
    </location>
</feature>
<evidence type="ECO:0000256" key="1">
    <source>
        <dbReference type="SAM" id="MobiDB-lite"/>
    </source>
</evidence>
<dbReference type="OMA" id="CRIHCVY"/>
<reference evidence="2 3" key="1">
    <citation type="journal article" date="2017" name="Genome Announc.">
        <title>Genome sequence of the saprophytic ascomycete Epicoccum nigrum ICMP 19927 strain isolated from New Zealand.</title>
        <authorList>
            <person name="Fokin M."/>
            <person name="Fleetwood D."/>
            <person name="Weir B.S."/>
            <person name="Villas-Boas S.G."/>
        </authorList>
    </citation>
    <scope>NUCLEOTIDE SEQUENCE [LARGE SCALE GENOMIC DNA]</scope>
    <source>
        <strain evidence="2 3">ICMP 19927</strain>
    </source>
</reference>
<dbReference type="EMBL" id="KZ107855">
    <property type="protein sequence ID" value="OSS45072.1"/>
    <property type="molecule type" value="Genomic_DNA"/>
</dbReference>
<evidence type="ECO:0000313" key="3">
    <source>
        <dbReference type="Proteomes" id="UP000193240"/>
    </source>
</evidence>
<dbReference type="AlphaFoldDB" id="A0A1Y2LNF0"/>
<evidence type="ECO:0000313" key="2">
    <source>
        <dbReference type="EMBL" id="OSS45072.1"/>
    </source>
</evidence>
<proteinExistence type="predicted"/>
<sequence>MKRKRSLDEPGAMGTWRKSPKETSAARAAAHKVTVRAAIMDVAAADIAPSTDCRTDCTSACPLIQALRQYGLLEAIISSLIPSDLLSLALACKDIYNAMFPRAESLDNLLSRIQCCGSGIALRRSMHRKSTFFYAYECTEFAQCSTVSGRHIRSQPCISCKVTTCDECRIHCVYQSIYEAPSDPEDLPNFSGFVLLDPLEVAILSPNHLPSELASSEASNLLQWRNRAADTSAGPYHDQGFLDMPLEIDQPGNPEKISDVLDVDLGLNSLTTWSGNSQFGFPSPVLRTLCRVAEERKLFMCEVCFDHASDGPKALKPSLPRLPWLIDRSEGAIKNFHKQCHCTLRSRVLDRWQCIKCFDSEDSIIKDIHNSAPSAEVRRCRCEAPTRKTVCMWCWSEIIEERARHQSARIEQTR</sequence>
<dbReference type="Proteomes" id="UP000193240">
    <property type="component" value="Unassembled WGS sequence"/>
</dbReference>